<dbReference type="CDD" id="cd00009">
    <property type="entry name" value="AAA"/>
    <property type="match status" value="1"/>
</dbReference>
<dbReference type="Pfam" id="PF13177">
    <property type="entry name" value="DNA_pol3_delta2"/>
    <property type="match status" value="1"/>
</dbReference>
<evidence type="ECO:0000256" key="6">
    <source>
        <dbReference type="ARBA" id="ARBA00022723"/>
    </source>
</evidence>
<dbReference type="InterPro" id="IPR050238">
    <property type="entry name" value="DNA_Rep/Repair_Clamp_Loader"/>
</dbReference>
<evidence type="ECO:0000313" key="14">
    <source>
        <dbReference type="Proteomes" id="UP000824633"/>
    </source>
</evidence>
<dbReference type="InterPro" id="IPR008921">
    <property type="entry name" value="DNA_pol3_clamp-load_cplx_C"/>
</dbReference>
<evidence type="ECO:0000256" key="5">
    <source>
        <dbReference type="ARBA" id="ARBA00022705"/>
    </source>
</evidence>
<dbReference type="EMBL" id="AP024849">
    <property type="protein sequence ID" value="BCZ49225.1"/>
    <property type="molecule type" value="Genomic_DNA"/>
</dbReference>
<comment type="catalytic activity">
    <reaction evidence="11">
        <text>DNA(n) + a 2'-deoxyribonucleoside 5'-triphosphate = DNA(n+1) + diphosphate</text>
        <dbReference type="Rhea" id="RHEA:22508"/>
        <dbReference type="Rhea" id="RHEA-COMP:17339"/>
        <dbReference type="Rhea" id="RHEA-COMP:17340"/>
        <dbReference type="ChEBI" id="CHEBI:33019"/>
        <dbReference type="ChEBI" id="CHEBI:61560"/>
        <dbReference type="ChEBI" id="CHEBI:173112"/>
        <dbReference type="EC" id="2.7.7.7"/>
    </reaction>
</comment>
<keyword evidence="3" id="KW-0808">Transferase</keyword>
<evidence type="ECO:0000256" key="3">
    <source>
        <dbReference type="ARBA" id="ARBA00022679"/>
    </source>
</evidence>
<evidence type="ECO:0000256" key="4">
    <source>
        <dbReference type="ARBA" id="ARBA00022695"/>
    </source>
</evidence>
<dbReference type="SUPFAM" id="SSF52540">
    <property type="entry name" value="P-loop containing nucleoside triphosphate hydrolases"/>
    <property type="match status" value="1"/>
</dbReference>
<dbReference type="RefSeq" id="WP_224035424.1">
    <property type="nucleotide sequence ID" value="NZ_AP024849.1"/>
</dbReference>
<keyword evidence="6" id="KW-0479">Metal-binding</keyword>
<evidence type="ECO:0000256" key="8">
    <source>
        <dbReference type="ARBA" id="ARBA00022833"/>
    </source>
</evidence>
<evidence type="ECO:0000256" key="9">
    <source>
        <dbReference type="ARBA" id="ARBA00022840"/>
    </source>
</evidence>
<dbReference type="PANTHER" id="PTHR11669">
    <property type="entry name" value="REPLICATION FACTOR C / DNA POLYMERASE III GAMMA-TAU SUBUNIT"/>
    <property type="match status" value="1"/>
</dbReference>
<accession>A0ABM7TBA4</accession>
<dbReference type="Pfam" id="PF12169">
    <property type="entry name" value="DNA_pol3_gamma3"/>
    <property type="match status" value="1"/>
</dbReference>
<dbReference type="Gene3D" id="3.40.50.300">
    <property type="entry name" value="P-loop containing nucleotide triphosphate hydrolases"/>
    <property type="match status" value="1"/>
</dbReference>
<dbReference type="PANTHER" id="PTHR11669:SF0">
    <property type="entry name" value="PROTEIN STICHEL-LIKE 2"/>
    <property type="match status" value="1"/>
</dbReference>
<comment type="similarity">
    <text evidence="1">Belongs to the DnaX/STICHEL family.</text>
</comment>
<dbReference type="InterPro" id="IPR012763">
    <property type="entry name" value="DNA_pol_III_sug/sutau_N"/>
</dbReference>
<dbReference type="NCBIfam" id="NF004046">
    <property type="entry name" value="PRK05563.1"/>
    <property type="match status" value="1"/>
</dbReference>
<proteinExistence type="inferred from homology"/>
<dbReference type="Pfam" id="PF22608">
    <property type="entry name" value="DNAX_ATPase_lid"/>
    <property type="match status" value="1"/>
</dbReference>
<keyword evidence="7" id="KW-0547">Nucleotide-binding</keyword>
<reference evidence="14" key="1">
    <citation type="submission" date="2021-07" db="EMBL/GenBank/DDBJ databases">
        <title>Complete genome sequencing of a Clostridium isolate.</title>
        <authorList>
            <person name="Ueki A."/>
            <person name="Tonouchi A."/>
        </authorList>
    </citation>
    <scope>NUCLEOTIDE SEQUENCE [LARGE SCALE GENOMIC DNA]</scope>
    <source>
        <strain evidence="14">C5S11</strain>
    </source>
</reference>
<dbReference type="CDD" id="cd18137">
    <property type="entry name" value="HLD_clamp_pol_III_gamma_tau"/>
    <property type="match status" value="1"/>
</dbReference>
<evidence type="ECO:0000256" key="11">
    <source>
        <dbReference type="ARBA" id="ARBA00049244"/>
    </source>
</evidence>
<dbReference type="InterPro" id="IPR045085">
    <property type="entry name" value="HLD_clamp_pol_III_gamma_tau"/>
</dbReference>
<feature type="domain" description="AAA+ ATPase" evidence="12">
    <location>
        <begin position="37"/>
        <end position="179"/>
    </location>
</feature>
<dbReference type="SMART" id="SM00382">
    <property type="entry name" value="AAA"/>
    <property type="match status" value="1"/>
</dbReference>
<dbReference type="Proteomes" id="UP000824633">
    <property type="component" value="Chromosome"/>
</dbReference>
<dbReference type="InterPro" id="IPR022754">
    <property type="entry name" value="DNA_pol_III_gamma-3"/>
</dbReference>
<evidence type="ECO:0000256" key="1">
    <source>
        <dbReference type="ARBA" id="ARBA00006360"/>
    </source>
</evidence>
<keyword evidence="8" id="KW-0862">Zinc</keyword>
<evidence type="ECO:0000256" key="2">
    <source>
        <dbReference type="ARBA" id="ARBA00012417"/>
    </source>
</evidence>
<evidence type="ECO:0000313" key="13">
    <source>
        <dbReference type="EMBL" id="BCZ49225.1"/>
    </source>
</evidence>
<dbReference type="InterPro" id="IPR027417">
    <property type="entry name" value="P-loop_NTPase"/>
</dbReference>
<keyword evidence="14" id="KW-1185">Reference proteome</keyword>
<gene>
    <name evidence="13" type="primary">dnaH</name>
    <name evidence="13" type="ORF">psyc5s11_52920</name>
</gene>
<organism evidence="13 14">
    <name type="scientific">Clostridium gelidum</name>
    <dbReference type="NCBI Taxonomy" id="704125"/>
    <lineage>
        <taxon>Bacteria</taxon>
        <taxon>Bacillati</taxon>
        <taxon>Bacillota</taxon>
        <taxon>Clostridia</taxon>
        <taxon>Eubacteriales</taxon>
        <taxon>Clostridiaceae</taxon>
        <taxon>Clostridium</taxon>
    </lineage>
</organism>
<evidence type="ECO:0000259" key="12">
    <source>
        <dbReference type="SMART" id="SM00382"/>
    </source>
</evidence>
<evidence type="ECO:0000256" key="7">
    <source>
        <dbReference type="ARBA" id="ARBA00022741"/>
    </source>
</evidence>
<keyword evidence="10" id="KW-0239">DNA-directed DNA polymerase</keyword>
<dbReference type="NCBIfam" id="TIGR02397">
    <property type="entry name" value="dnaX_nterm"/>
    <property type="match status" value="1"/>
</dbReference>
<sequence length="550" mass="62923">MGYTALYREWRPRTFEDVVGQEHITTTLKNEILNDRIAHAYLFCGTRGTGKTSTAKIMAKAVNCLDLHNGEPCNKCKMCIKINEGLAIDVTELDAASNNGIDKIRDIIDDTKYPPQEAKYKIYIMDEVHMLSVGAVNAFLKTLEEPPKNVIFILATTDPQKLPITILSRCQRFDFKRINQKVISNLLKKITESQNINYEQKSLDLIARVCDGALRDAVSILDQAIAMGEKQINYEDLVSILGLVTNEYLFDITYAIVDRSIEKCMIIIDKLVYSGKDMQLFIKDIIAHYRNLLMVKVTNNPEEVLDMSLENISMIKEQGHKIRVEEIMRAIRILQDAEMNSKASKQSRLYLELAIIKMCKIEYDTSNEVILSRINKLEESLKSGKIQIIQGETTDENVNSINTKIDNTSIEVNQIKKTITKNNINNSNKVNFQGNTNSTLTLDDIGRVWTEVLEKFKAKRAMIVYASIVTAKPYGFKDGVVTLEYEAMYAFNKERLQKSEYRDIVNTVFSEVLNEKILVDYVVKKDKEHKNKEELLKQTIEGVPFEIYDE</sequence>
<dbReference type="SUPFAM" id="SSF48019">
    <property type="entry name" value="post-AAA+ oligomerization domain-like"/>
    <property type="match status" value="1"/>
</dbReference>
<protein>
    <recommendedName>
        <fullName evidence="2">DNA-directed DNA polymerase</fullName>
        <ecNumber evidence="2">2.7.7.7</ecNumber>
    </recommendedName>
</protein>
<dbReference type="Gene3D" id="1.10.8.60">
    <property type="match status" value="1"/>
</dbReference>
<dbReference type="Gene3D" id="1.20.272.10">
    <property type="match status" value="1"/>
</dbReference>
<keyword evidence="5" id="KW-0235">DNA replication</keyword>
<keyword evidence="9" id="KW-0067">ATP-binding</keyword>
<dbReference type="InterPro" id="IPR003593">
    <property type="entry name" value="AAA+_ATPase"/>
</dbReference>
<evidence type="ECO:0000256" key="10">
    <source>
        <dbReference type="ARBA" id="ARBA00022932"/>
    </source>
</evidence>
<dbReference type="EC" id="2.7.7.7" evidence="2"/>
<name>A0ABM7TBA4_9CLOT</name>
<keyword evidence="4" id="KW-0548">Nucleotidyltransferase</keyword>